<keyword evidence="1" id="KW-0175">Coiled coil</keyword>
<evidence type="ECO:0000313" key="4">
    <source>
        <dbReference type="Proteomes" id="UP000050864"/>
    </source>
</evidence>
<dbReference type="Gene3D" id="3.90.320.10">
    <property type="match status" value="1"/>
</dbReference>
<dbReference type="EMBL" id="LDJI01000019">
    <property type="protein sequence ID" value="KRG63925.1"/>
    <property type="molecule type" value="Genomic_DNA"/>
</dbReference>
<dbReference type="InterPro" id="IPR019080">
    <property type="entry name" value="YqaJ_viral_recombinase"/>
</dbReference>
<proteinExistence type="predicted"/>
<dbReference type="Pfam" id="PF09588">
    <property type="entry name" value="YqaJ"/>
    <property type="match status" value="1"/>
</dbReference>
<dbReference type="Proteomes" id="UP000050864">
    <property type="component" value="Unassembled WGS sequence"/>
</dbReference>
<feature type="domain" description="YqaJ viral recombinase" evidence="2">
    <location>
        <begin position="12"/>
        <end position="149"/>
    </location>
</feature>
<dbReference type="AlphaFoldDB" id="A0A0R0C311"/>
<feature type="coiled-coil region" evidence="1">
    <location>
        <begin position="430"/>
        <end position="470"/>
    </location>
</feature>
<sequence>MKIINLIQGTPDWHAHRAQHHNASDAPAMMGCSPYKTRAQLLREVATGVAQEVDAATQRRFDDGHRFEDLARPLAEQIIGEELFPVTGTNGKLSASFDGLTMDGETAFEHKSLNDQLRQAMRDELEFGGDLPLHYQVQMEQQLLVSGAERVLFMASKWNGEELVEERHCWYVSNAELRAKIVAGWKQYEVDVAAYEPEAPAALVATGSAPDQMPALRIEVTGMVTASNLAEWKEQAIAVFQNISKDLVTDQDFADAEKTVKWCGDIEDQLKGAKQHALSQTESIDALFRTIDAISEQARSTRLALDKLVTKRKEERRTEIGNAARRAVQDHVRAINDTLGEHGLQMPSTLVADIAAAMKGKRSFASMQEAVDTVATNAKIDASQAADRIRANIAIIVEQAEYSTLFADRVQLCATKAPDDLRNLVATRIAAHKQAEQEKLDAACEKIREEEAAKARKQLADEALAKQKQEDAERVAAASVPSTTVQHQQAVESLLVSRPAAVASAPPTTSTGKRIKLGEINAAISPLSITADGLELLGFKPVALERSAKLYDVGQLPGIYEAMRSLIVDAEHNYPLAA</sequence>
<dbReference type="InterPro" id="IPR011335">
    <property type="entry name" value="Restrct_endonuc-II-like"/>
</dbReference>
<dbReference type="OrthoDB" id="9135654at2"/>
<keyword evidence="4" id="KW-1185">Reference proteome</keyword>
<evidence type="ECO:0000259" key="2">
    <source>
        <dbReference type="Pfam" id="PF09588"/>
    </source>
</evidence>
<protein>
    <recommendedName>
        <fullName evidence="2">YqaJ viral recombinase domain-containing protein</fullName>
    </recommendedName>
</protein>
<evidence type="ECO:0000313" key="3">
    <source>
        <dbReference type="EMBL" id="KRG63925.1"/>
    </source>
</evidence>
<accession>A0A0R0C311</accession>
<dbReference type="InterPro" id="IPR011604">
    <property type="entry name" value="PDDEXK-like_dom_sf"/>
</dbReference>
<dbReference type="PATRIC" id="fig|405444.3.peg.1050"/>
<evidence type="ECO:0000256" key="1">
    <source>
        <dbReference type="SAM" id="Coils"/>
    </source>
</evidence>
<comment type="caution">
    <text evidence="3">The sequence shown here is derived from an EMBL/GenBank/DDBJ whole genome shotgun (WGS) entry which is preliminary data.</text>
</comment>
<reference evidence="3 4" key="1">
    <citation type="submission" date="2015-05" db="EMBL/GenBank/DDBJ databases">
        <title>Genome sequencing and analysis of members of genus Stenotrophomonas.</title>
        <authorList>
            <person name="Patil P.P."/>
            <person name="Midha S."/>
            <person name="Patil P.B."/>
        </authorList>
    </citation>
    <scope>NUCLEOTIDE SEQUENCE [LARGE SCALE GENOMIC DNA]</scope>
    <source>
        <strain evidence="3 4">DSM 18929</strain>
    </source>
</reference>
<dbReference type="PIRSF" id="PIRSF028503">
    <property type="entry name" value="UCP028503"/>
    <property type="match status" value="1"/>
</dbReference>
<organism evidence="3 4">
    <name type="scientific">Stenotrophomonas humi</name>
    <dbReference type="NCBI Taxonomy" id="405444"/>
    <lineage>
        <taxon>Bacteria</taxon>
        <taxon>Pseudomonadati</taxon>
        <taxon>Pseudomonadota</taxon>
        <taxon>Gammaproteobacteria</taxon>
        <taxon>Lysobacterales</taxon>
        <taxon>Lysobacteraceae</taxon>
        <taxon>Stenotrophomonas</taxon>
    </lineage>
</organism>
<dbReference type="SUPFAM" id="SSF52980">
    <property type="entry name" value="Restriction endonuclease-like"/>
    <property type="match status" value="1"/>
</dbReference>
<dbReference type="NCBIfam" id="TIGR03033">
    <property type="entry name" value="phage_rel_nuc"/>
    <property type="match status" value="1"/>
</dbReference>
<gene>
    <name evidence="3" type="ORF">ABB26_10135</name>
</gene>
<dbReference type="InterPro" id="IPR016889">
    <property type="entry name" value="UCP028503"/>
</dbReference>
<dbReference type="RefSeq" id="WP_057633702.1">
    <property type="nucleotide sequence ID" value="NZ_LDJI01000019.1"/>
</dbReference>
<dbReference type="InterPro" id="IPR017482">
    <property type="entry name" value="Lambda-type_endonuclease"/>
</dbReference>
<name>A0A0R0C311_9GAMM</name>